<reference evidence="3 4" key="1">
    <citation type="journal article" date="2006" name="Science">
        <title>Phytophthora genome sequences uncover evolutionary origins and mechanisms of pathogenesis.</title>
        <authorList>
            <person name="Tyler B.M."/>
            <person name="Tripathy S."/>
            <person name="Zhang X."/>
            <person name="Dehal P."/>
            <person name="Jiang R.H."/>
            <person name="Aerts A."/>
            <person name="Arredondo F.D."/>
            <person name="Baxter L."/>
            <person name="Bensasson D."/>
            <person name="Beynon J.L."/>
            <person name="Chapman J."/>
            <person name="Damasceno C.M."/>
            <person name="Dorrance A.E."/>
            <person name="Dou D."/>
            <person name="Dickerman A.W."/>
            <person name="Dubchak I.L."/>
            <person name="Garbelotto M."/>
            <person name="Gijzen M."/>
            <person name="Gordon S.G."/>
            <person name="Govers F."/>
            <person name="Grunwald N.J."/>
            <person name="Huang W."/>
            <person name="Ivors K.L."/>
            <person name="Jones R.W."/>
            <person name="Kamoun S."/>
            <person name="Krampis K."/>
            <person name="Lamour K.H."/>
            <person name="Lee M.K."/>
            <person name="McDonald W.H."/>
            <person name="Medina M."/>
            <person name="Meijer H.J."/>
            <person name="Nordberg E.K."/>
            <person name="Maclean D.J."/>
            <person name="Ospina-Giraldo M.D."/>
            <person name="Morris P.F."/>
            <person name="Phuntumart V."/>
            <person name="Putnam N.H."/>
            <person name="Rash S."/>
            <person name="Rose J.K."/>
            <person name="Sakihama Y."/>
            <person name="Salamov A.A."/>
            <person name="Savidor A."/>
            <person name="Scheuring C.F."/>
            <person name="Smith B.M."/>
            <person name="Sobral B.W."/>
            <person name="Terry A."/>
            <person name="Torto-Alalibo T.A."/>
            <person name="Win J."/>
            <person name="Xu Z."/>
            <person name="Zhang H."/>
            <person name="Grigoriev I.V."/>
            <person name="Rokhsar D.S."/>
            <person name="Boore J.L."/>
        </authorList>
    </citation>
    <scope>NUCLEOTIDE SEQUENCE [LARGE SCALE GENOMIC DNA]</scope>
    <source>
        <strain evidence="3 4">P6497</strain>
    </source>
</reference>
<dbReference type="GeneID" id="20638834"/>
<evidence type="ECO:0000256" key="1">
    <source>
        <dbReference type="SAM" id="Coils"/>
    </source>
</evidence>
<dbReference type="OMA" id="LAQYMNR"/>
<feature type="region of interest" description="Disordered" evidence="2">
    <location>
        <begin position="157"/>
        <end position="183"/>
    </location>
</feature>
<protein>
    <submittedName>
        <fullName evidence="3">Uncharacterized protein</fullName>
    </submittedName>
</protein>
<feature type="compositionally biased region" description="Low complexity" evidence="2">
    <location>
        <begin position="241"/>
        <end position="258"/>
    </location>
</feature>
<dbReference type="KEGG" id="psoj:PHYSODRAFT_257153"/>
<evidence type="ECO:0000313" key="4">
    <source>
        <dbReference type="Proteomes" id="UP000002640"/>
    </source>
</evidence>
<evidence type="ECO:0000313" key="3">
    <source>
        <dbReference type="EMBL" id="EGZ12342.1"/>
    </source>
</evidence>
<dbReference type="InParanoid" id="G4ZW60"/>
<dbReference type="SMR" id="G4ZW60"/>
<organism evidence="3 4">
    <name type="scientific">Phytophthora sojae (strain P6497)</name>
    <name type="common">Soybean stem and root rot agent</name>
    <name type="synonym">Phytophthora megasperma f. sp. glycines</name>
    <dbReference type="NCBI Taxonomy" id="1094619"/>
    <lineage>
        <taxon>Eukaryota</taxon>
        <taxon>Sar</taxon>
        <taxon>Stramenopiles</taxon>
        <taxon>Oomycota</taxon>
        <taxon>Peronosporomycetes</taxon>
        <taxon>Peronosporales</taxon>
        <taxon>Peronosporaceae</taxon>
        <taxon>Phytophthora</taxon>
    </lineage>
</organism>
<dbReference type="AlphaFoldDB" id="G4ZW60"/>
<keyword evidence="4" id="KW-1185">Reference proteome</keyword>
<proteinExistence type="predicted"/>
<feature type="coiled-coil region" evidence="1">
    <location>
        <begin position="288"/>
        <end position="315"/>
    </location>
</feature>
<keyword evidence="1" id="KW-0175">Coiled coil</keyword>
<accession>G4ZW60</accession>
<sequence length="357" mass="39357">MPGAHMLAPASPRSDAASGHDTDTPGTSTRAKRKFSHTTVEQRQCLLEWLELPGNFELLTKPSGSSSSNTGTTPTTTHAIANANLNAPKKLKKIDGYRSLAQYMNRVAHTQWTDKTARSRFESLIAAFRKAKREDSHKLQSVYQRLDALYCSPEGDAPAGETRFRSESLGQRSESSRSPHSDVNVSFSELKTFVNEEQRAMSPPRRRARYMDESVFVTSTPTLTAEVGAEESVTPAPLEPPTTATTTTTSMSSQTLETVSMSAQTATSVEPSALTATSSVQLDQAAMLESQRLAVRQQELELKQSELRARQEENRHKLRAEVLTRLVEAGKSPAEVREYLAIMDPVETPIQPPPTRR</sequence>
<gene>
    <name evidence="3" type="ORF">PHYSODRAFT_257153</name>
</gene>
<feature type="region of interest" description="Disordered" evidence="2">
    <location>
        <begin position="60"/>
        <end position="84"/>
    </location>
</feature>
<feature type="region of interest" description="Disordered" evidence="2">
    <location>
        <begin position="229"/>
        <end position="264"/>
    </location>
</feature>
<evidence type="ECO:0000256" key="2">
    <source>
        <dbReference type="SAM" id="MobiDB-lite"/>
    </source>
</evidence>
<dbReference type="Proteomes" id="UP000002640">
    <property type="component" value="Unassembled WGS sequence"/>
</dbReference>
<dbReference type="EMBL" id="JH159157">
    <property type="protein sequence ID" value="EGZ12342.1"/>
    <property type="molecule type" value="Genomic_DNA"/>
</dbReference>
<dbReference type="RefSeq" id="XP_009532675.1">
    <property type="nucleotide sequence ID" value="XM_009534380.1"/>
</dbReference>
<feature type="region of interest" description="Disordered" evidence="2">
    <location>
        <begin position="1"/>
        <end position="37"/>
    </location>
</feature>
<name>G4ZW60_PHYSP</name>